<feature type="compositionally biased region" description="Low complexity" evidence="6">
    <location>
        <begin position="144"/>
        <end position="157"/>
    </location>
</feature>
<evidence type="ECO:0000256" key="3">
    <source>
        <dbReference type="ARBA" id="ARBA00023110"/>
    </source>
</evidence>
<dbReference type="Proteomes" id="UP000800235">
    <property type="component" value="Unassembled WGS sequence"/>
</dbReference>
<feature type="domain" description="PPIase FKBP-type" evidence="9">
    <location>
        <begin position="48"/>
        <end position="136"/>
    </location>
</feature>
<evidence type="ECO:0000256" key="5">
    <source>
        <dbReference type="PROSITE-ProRule" id="PRU00277"/>
    </source>
</evidence>
<evidence type="ECO:0000259" key="9">
    <source>
        <dbReference type="PROSITE" id="PS50059"/>
    </source>
</evidence>
<evidence type="ECO:0000313" key="11">
    <source>
        <dbReference type="Proteomes" id="UP000800235"/>
    </source>
</evidence>
<dbReference type="AlphaFoldDB" id="A0A9P4TVH2"/>
<dbReference type="PANTHER" id="PTHR31735">
    <property type="entry name" value="VACUOLAR MEMBRANE PROTEIN YPL162C"/>
    <property type="match status" value="1"/>
</dbReference>
<organism evidence="10 11">
    <name type="scientific">Tothia fuscella</name>
    <dbReference type="NCBI Taxonomy" id="1048955"/>
    <lineage>
        <taxon>Eukaryota</taxon>
        <taxon>Fungi</taxon>
        <taxon>Dikarya</taxon>
        <taxon>Ascomycota</taxon>
        <taxon>Pezizomycotina</taxon>
        <taxon>Dothideomycetes</taxon>
        <taxon>Pleosporomycetidae</taxon>
        <taxon>Venturiales</taxon>
        <taxon>Cylindrosympodiaceae</taxon>
        <taxon>Tothia</taxon>
    </lineage>
</organism>
<evidence type="ECO:0000256" key="8">
    <source>
        <dbReference type="SAM" id="SignalP"/>
    </source>
</evidence>
<dbReference type="EMBL" id="MU007066">
    <property type="protein sequence ID" value="KAF2426173.1"/>
    <property type="molecule type" value="Genomic_DNA"/>
</dbReference>
<dbReference type="GO" id="GO:0003755">
    <property type="term" value="F:peptidyl-prolyl cis-trans isomerase activity"/>
    <property type="evidence" value="ECO:0007669"/>
    <property type="project" value="UniProtKB-KW"/>
</dbReference>
<reference evidence="10" key="1">
    <citation type="journal article" date="2020" name="Stud. Mycol.">
        <title>101 Dothideomycetes genomes: a test case for predicting lifestyles and emergence of pathogens.</title>
        <authorList>
            <person name="Haridas S."/>
            <person name="Albert R."/>
            <person name="Binder M."/>
            <person name="Bloem J."/>
            <person name="Labutti K."/>
            <person name="Salamov A."/>
            <person name="Andreopoulos B."/>
            <person name="Baker S."/>
            <person name="Barry K."/>
            <person name="Bills G."/>
            <person name="Bluhm B."/>
            <person name="Cannon C."/>
            <person name="Castanera R."/>
            <person name="Culley D."/>
            <person name="Daum C."/>
            <person name="Ezra D."/>
            <person name="Gonzalez J."/>
            <person name="Henrissat B."/>
            <person name="Kuo A."/>
            <person name="Liang C."/>
            <person name="Lipzen A."/>
            <person name="Lutzoni F."/>
            <person name="Magnuson J."/>
            <person name="Mondo S."/>
            <person name="Nolan M."/>
            <person name="Ohm R."/>
            <person name="Pangilinan J."/>
            <person name="Park H.-J."/>
            <person name="Ramirez L."/>
            <person name="Alfaro M."/>
            <person name="Sun H."/>
            <person name="Tritt A."/>
            <person name="Yoshinaga Y."/>
            <person name="Zwiers L.-H."/>
            <person name="Turgeon B."/>
            <person name="Goodwin S."/>
            <person name="Spatafora J."/>
            <person name="Crous P."/>
            <person name="Grigoriev I."/>
        </authorList>
    </citation>
    <scope>NUCLEOTIDE SEQUENCE</scope>
    <source>
        <strain evidence="10">CBS 130266</strain>
    </source>
</reference>
<accession>A0A9P4TVH2</accession>
<dbReference type="EC" id="5.2.1.8" evidence="2 5"/>
<gene>
    <name evidence="10" type="ORF">EJ08DRAFT_616757</name>
</gene>
<keyword evidence="4 5" id="KW-0413">Isomerase</keyword>
<feature type="region of interest" description="Disordered" evidence="6">
    <location>
        <begin position="141"/>
        <end position="182"/>
    </location>
</feature>
<feature type="signal peptide" evidence="8">
    <location>
        <begin position="1"/>
        <end position="28"/>
    </location>
</feature>
<dbReference type="Pfam" id="PF00254">
    <property type="entry name" value="FKBP_C"/>
    <property type="match status" value="1"/>
</dbReference>
<keyword evidence="3 5" id="KW-0697">Rotamase</keyword>
<feature type="compositionally biased region" description="Basic and acidic residues" evidence="6">
    <location>
        <begin position="169"/>
        <end position="179"/>
    </location>
</feature>
<comment type="catalytic activity">
    <reaction evidence="1 5">
        <text>[protein]-peptidylproline (omega=180) = [protein]-peptidylproline (omega=0)</text>
        <dbReference type="Rhea" id="RHEA:16237"/>
        <dbReference type="Rhea" id="RHEA-COMP:10747"/>
        <dbReference type="Rhea" id="RHEA-COMP:10748"/>
        <dbReference type="ChEBI" id="CHEBI:83833"/>
        <dbReference type="ChEBI" id="CHEBI:83834"/>
        <dbReference type="EC" id="5.2.1.8"/>
    </reaction>
</comment>
<evidence type="ECO:0000256" key="1">
    <source>
        <dbReference type="ARBA" id="ARBA00000971"/>
    </source>
</evidence>
<keyword evidence="7" id="KW-0812">Transmembrane</keyword>
<dbReference type="GO" id="GO:0016020">
    <property type="term" value="C:membrane"/>
    <property type="evidence" value="ECO:0007669"/>
    <property type="project" value="TreeGrafter"/>
</dbReference>
<feature type="chain" id="PRO_5040189051" description="peptidylprolyl isomerase" evidence="8">
    <location>
        <begin position="29"/>
        <end position="486"/>
    </location>
</feature>
<evidence type="ECO:0000313" key="10">
    <source>
        <dbReference type="EMBL" id="KAF2426173.1"/>
    </source>
</evidence>
<feature type="transmembrane region" description="Helical" evidence="7">
    <location>
        <begin position="188"/>
        <end position="210"/>
    </location>
</feature>
<dbReference type="InterPro" id="IPR022127">
    <property type="entry name" value="STIMATE/YPL162C"/>
</dbReference>
<comment type="caution">
    <text evidence="10">The sequence shown here is derived from an EMBL/GenBank/DDBJ whole genome shotgun (WGS) entry which is preliminary data.</text>
</comment>
<dbReference type="FunFam" id="3.10.50.40:FF:000006">
    <property type="entry name" value="Peptidyl-prolyl cis-trans isomerase"/>
    <property type="match status" value="1"/>
</dbReference>
<dbReference type="Gene3D" id="3.10.50.40">
    <property type="match status" value="1"/>
</dbReference>
<evidence type="ECO:0000256" key="6">
    <source>
        <dbReference type="SAM" id="MobiDB-lite"/>
    </source>
</evidence>
<keyword evidence="7" id="KW-1133">Transmembrane helix</keyword>
<keyword evidence="7" id="KW-0472">Membrane</keyword>
<feature type="transmembrane region" description="Helical" evidence="7">
    <location>
        <begin position="335"/>
        <end position="354"/>
    </location>
</feature>
<evidence type="ECO:0000256" key="4">
    <source>
        <dbReference type="ARBA" id="ARBA00023235"/>
    </source>
</evidence>
<feature type="region of interest" description="Disordered" evidence="6">
    <location>
        <begin position="406"/>
        <end position="486"/>
    </location>
</feature>
<keyword evidence="8" id="KW-0732">Signal</keyword>
<dbReference type="Pfam" id="PF12400">
    <property type="entry name" value="STIMATE"/>
    <property type="match status" value="1"/>
</dbReference>
<dbReference type="PANTHER" id="PTHR31735:SF1">
    <property type="entry name" value="VACUOLAR MEMBRANE PROTEIN YPL162C"/>
    <property type="match status" value="1"/>
</dbReference>
<dbReference type="InterPro" id="IPR046357">
    <property type="entry name" value="PPIase_dom_sf"/>
</dbReference>
<dbReference type="InterPro" id="IPR001179">
    <property type="entry name" value="PPIase_FKBP_dom"/>
</dbReference>
<keyword evidence="11" id="KW-1185">Reference proteome</keyword>
<protein>
    <recommendedName>
        <fullName evidence="2 5">peptidylprolyl isomerase</fullName>
        <ecNumber evidence="2 5">5.2.1.8</ecNumber>
    </recommendedName>
</protein>
<feature type="transmembrane region" description="Helical" evidence="7">
    <location>
        <begin position="277"/>
        <end position="300"/>
    </location>
</feature>
<evidence type="ECO:0000256" key="2">
    <source>
        <dbReference type="ARBA" id="ARBA00013194"/>
    </source>
</evidence>
<name>A0A9P4TVH2_9PEZI</name>
<evidence type="ECO:0000256" key="7">
    <source>
        <dbReference type="SAM" id="Phobius"/>
    </source>
</evidence>
<proteinExistence type="predicted"/>
<dbReference type="SUPFAM" id="SSF54534">
    <property type="entry name" value="FKBP-like"/>
    <property type="match status" value="1"/>
</dbReference>
<dbReference type="PROSITE" id="PS50059">
    <property type="entry name" value="FKBP_PPIASE"/>
    <property type="match status" value="1"/>
</dbReference>
<dbReference type="OrthoDB" id="431202at2759"/>
<sequence>MRLLSNLEALPTSLSLALIATLISPALCGELIIEVTKNATCTRKTKNGDRVFMQYTGILQSDGSQFDSSVGRGPFSFTLGGHEVIKGWDKGLLDMCLHEGRRLTIPAEMAYGDQGAGAAIPPKSTLIFDTELLGIGKLGEPKEATTSSASTGAGSTSFPLILPEPGGKASEKGPKHDDDGSNNGECRLLGPFALVVQAALGILAVMSLVFKRWRESPRRSLKVWSFDVSKQVVGSALLHLANLLMSMLSSGKFDIAQKAAPTITEDGKKDFPNPCSFYVLNVAIDTTIGIPILVILLRLLHAGFSRTPLANPPESLKSGNYGNPPKTTWWLKQSLLYFIGLVGMKLCVFFLFQILPWLGWVGDWALRWTEGKEWMQITFVMLIFPLVMNAMQYYIIDSFIKDSGSSQGYEQAPEEEGDEHEGLIGGNGGDSDDELDGAAVRNRSVSPKARTKEANPTVVPAEYEDVRDGAGSSLGKGSIDSDPKKK</sequence>
<feature type="transmembrane region" description="Helical" evidence="7">
    <location>
        <begin position="374"/>
        <end position="396"/>
    </location>
</feature>